<evidence type="ECO:0000313" key="2">
    <source>
        <dbReference type="Proteomes" id="UP001152531"/>
    </source>
</evidence>
<protein>
    <submittedName>
        <fullName evidence="1">ER membrane protein complex subunit 6</fullName>
    </submittedName>
</protein>
<reference evidence="1" key="1">
    <citation type="submission" date="2022-06" db="EMBL/GenBank/DDBJ databases">
        <authorList>
            <person name="Legras J.-L."/>
            <person name="Devillers H."/>
            <person name="Grondin C."/>
        </authorList>
    </citation>
    <scope>NUCLEOTIDE SEQUENCE</scope>
    <source>
        <strain evidence="1">CLIB 1444</strain>
    </source>
</reference>
<evidence type="ECO:0000313" key="1">
    <source>
        <dbReference type="EMBL" id="CAH6722385.1"/>
    </source>
</evidence>
<dbReference type="Proteomes" id="UP001152531">
    <property type="component" value="Unassembled WGS sequence"/>
</dbReference>
<comment type="caution">
    <text evidence="1">The sequence shown here is derived from an EMBL/GenBank/DDBJ whole genome shotgun (WGS) entry which is preliminary data.</text>
</comment>
<organism evidence="1 2">
    <name type="scientific">[Candida] jaroonii</name>
    <dbReference type="NCBI Taxonomy" id="467808"/>
    <lineage>
        <taxon>Eukaryota</taxon>
        <taxon>Fungi</taxon>
        <taxon>Dikarya</taxon>
        <taxon>Ascomycota</taxon>
        <taxon>Saccharomycotina</taxon>
        <taxon>Pichiomycetes</taxon>
        <taxon>Debaryomycetaceae</taxon>
        <taxon>Yamadazyma</taxon>
    </lineage>
</organism>
<accession>A0ACA9YBQ2</accession>
<dbReference type="EMBL" id="CALSDN010000009">
    <property type="protein sequence ID" value="CAH6722385.1"/>
    <property type="molecule type" value="Genomic_DNA"/>
</dbReference>
<keyword evidence="2" id="KW-1185">Reference proteome</keyword>
<gene>
    <name evidence="1" type="ORF">CLIB1444_09S02388</name>
</gene>
<proteinExistence type="predicted"/>
<sequence length="104" mass="11643">MSDKSIKFYGPNVESNKKNLQYIHDVMCLSLGVGAGVLSLESLYGFLFYIVGMTLTNVGFIIVCCEGKPKEFYRNPLQQIFLDGLQGNIAGFVMMWCLVYALVK</sequence>
<name>A0ACA9YBQ2_9ASCO</name>